<organism evidence="3 4">
    <name type="scientific">Tupaia chinensis</name>
    <name type="common">Chinese tree shrew</name>
    <name type="synonym">Tupaia belangeri chinensis</name>
    <dbReference type="NCBI Taxonomy" id="246437"/>
    <lineage>
        <taxon>Eukaryota</taxon>
        <taxon>Metazoa</taxon>
        <taxon>Chordata</taxon>
        <taxon>Craniata</taxon>
        <taxon>Vertebrata</taxon>
        <taxon>Euteleostomi</taxon>
        <taxon>Mammalia</taxon>
        <taxon>Eutheria</taxon>
        <taxon>Euarchontoglires</taxon>
        <taxon>Scandentia</taxon>
        <taxon>Tupaiidae</taxon>
        <taxon>Tupaia</taxon>
    </lineage>
</organism>
<dbReference type="EMBL" id="KB320636">
    <property type="protein sequence ID" value="ELW66874.1"/>
    <property type="molecule type" value="Genomic_DNA"/>
</dbReference>
<name>L9KWK7_TUPCH</name>
<protein>
    <submittedName>
        <fullName evidence="3">E3 ubiquitin-protein ligase RNF130</fullName>
    </submittedName>
</protein>
<reference evidence="4" key="2">
    <citation type="journal article" date="2013" name="Nat. Commun.">
        <title>Genome of the Chinese tree shrew.</title>
        <authorList>
            <person name="Fan Y."/>
            <person name="Huang Z.Y."/>
            <person name="Cao C.C."/>
            <person name="Chen C.S."/>
            <person name="Chen Y.X."/>
            <person name="Fan D.D."/>
            <person name="He J."/>
            <person name="Hou H.L."/>
            <person name="Hu L."/>
            <person name="Hu X.T."/>
            <person name="Jiang X.T."/>
            <person name="Lai R."/>
            <person name="Lang Y.S."/>
            <person name="Liang B."/>
            <person name="Liao S.G."/>
            <person name="Mu D."/>
            <person name="Ma Y.Y."/>
            <person name="Niu Y.Y."/>
            <person name="Sun X.Q."/>
            <person name="Xia J.Q."/>
            <person name="Xiao J."/>
            <person name="Xiong Z.Q."/>
            <person name="Xu L."/>
            <person name="Yang L."/>
            <person name="Zhang Y."/>
            <person name="Zhao W."/>
            <person name="Zhao X.D."/>
            <person name="Zheng Y.T."/>
            <person name="Zhou J.M."/>
            <person name="Zhu Y.B."/>
            <person name="Zhang G.J."/>
            <person name="Wang J."/>
            <person name="Yao Y.G."/>
        </authorList>
    </citation>
    <scope>NUCLEOTIDE SEQUENCE [LARGE SCALE GENOMIC DNA]</scope>
</reference>
<dbReference type="InParanoid" id="L9KWK7"/>
<keyword evidence="4" id="KW-1185">Reference proteome</keyword>
<dbReference type="STRING" id="246437.L9KWK7"/>
<feature type="domain" description="PA" evidence="2">
    <location>
        <begin position="432"/>
        <end position="488"/>
    </location>
</feature>
<accession>L9KWK7</accession>
<dbReference type="Proteomes" id="UP000011518">
    <property type="component" value="Unassembled WGS sequence"/>
</dbReference>
<reference evidence="4" key="1">
    <citation type="submission" date="2012-07" db="EMBL/GenBank/DDBJ databases">
        <title>Genome of the Chinese tree shrew, a rising model animal genetically related to primates.</title>
        <authorList>
            <person name="Zhang G."/>
            <person name="Fan Y."/>
            <person name="Yao Y."/>
            <person name="Huang Z."/>
        </authorList>
    </citation>
    <scope>NUCLEOTIDE SEQUENCE [LARGE SCALE GENOMIC DNA]</scope>
</reference>
<dbReference type="SUPFAM" id="SSF52025">
    <property type="entry name" value="PA domain"/>
    <property type="match status" value="1"/>
</dbReference>
<evidence type="ECO:0000259" key="2">
    <source>
        <dbReference type="Pfam" id="PF02225"/>
    </source>
</evidence>
<dbReference type="Pfam" id="PF02225">
    <property type="entry name" value="PA"/>
    <property type="match status" value="1"/>
</dbReference>
<feature type="region of interest" description="Disordered" evidence="1">
    <location>
        <begin position="285"/>
        <end position="307"/>
    </location>
</feature>
<proteinExistence type="predicted"/>
<dbReference type="AlphaFoldDB" id="L9KWK7"/>
<dbReference type="InterPro" id="IPR046450">
    <property type="entry name" value="PA_dom_sf"/>
</dbReference>
<dbReference type="InterPro" id="IPR003137">
    <property type="entry name" value="PA_domain"/>
</dbReference>
<evidence type="ECO:0000313" key="3">
    <source>
        <dbReference type="EMBL" id="ELW66874.1"/>
    </source>
</evidence>
<evidence type="ECO:0000313" key="4">
    <source>
        <dbReference type="Proteomes" id="UP000011518"/>
    </source>
</evidence>
<gene>
    <name evidence="3" type="ORF">TREES_T100007587</name>
</gene>
<evidence type="ECO:0000256" key="1">
    <source>
        <dbReference type="SAM" id="MobiDB-lite"/>
    </source>
</evidence>
<dbReference type="Gene3D" id="3.50.30.30">
    <property type="match status" value="1"/>
</dbReference>
<sequence length="568" mass="61156">MATFLTLEVHGRLGCGHQLCPVRTRGPLSSPAPDGDLEGAGSEGHSLAWDQTVVPFSGCPSRASTSGTRAVPALPHGHIDVEAGLCTGTSDTESSKHQAVGPASLQCRGDLADSYAWLRRERHAATRKARKLHFKRKRSTEQQAWWPSRRQRGYERKACSAGDSDWSECWLPHVTEGTTRGTDEVAGQRICVFLPLSKRIHAVDSLTAVKGVVLTAVVCYGANREGTFPGADAASQGPRPGLPRFQNLSSECALSPGASPRNVITAAVSDRGVLAGLQVPELSGRSRGAVRRHDSPGRRPAVVSSTPAPRKHITVYMESWVPRDRLPASPVTPSYPVTCEHAVPYEQSVAGLRASGGHVGLAFRHGTGAGCPLSAANHSWSASTVLRCHPAQPQVPHSALVSPCSAVWRSVPRHRAQPCGSPSRVTVLSLADHLGCDPQTRFSVPPNIKQWIALLQRGNCTFKEKISRAAFHNAVAVVIYNNKSKEEPVTMTHPGQRVAGPRGAWTRRKPERLRKRVGSALEKNRALSVGEAMLQPCLLDTFCRTQHREATGVFTLHACLGGQAQTPY</sequence>